<dbReference type="RefSeq" id="WP_309307800.1">
    <property type="nucleotide sequence ID" value="NZ_CP133594.1"/>
</dbReference>
<evidence type="ECO:0000313" key="2">
    <source>
        <dbReference type="Proteomes" id="UP001183006"/>
    </source>
</evidence>
<gene>
    <name evidence="1" type="ORF">RE476_11630</name>
</gene>
<dbReference type="EMBL" id="CP133594">
    <property type="protein sequence ID" value="WMW22007.1"/>
    <property type="molecule type" value="Genomic_DNA"/>
</dbReference>
<keyword evidence="2" id="KW-1185">Reference proteome</keyword>
<organism evidence="1 2">
    <name type="scientific">Methanolobus mangrovi</name>
    <dbReference type="NCBI Taxonomy" id="3072977"/>
    <lineage>
        <taxon>Archaea</taxon>
        <taxon>Methanobacteriati</taxon>
        <taxon>Methanobacteriota</taxon>
        <taxon>Stenosarchaea group</taxon>
        <taxon>Methanomicrobia</taxon>
        <taxon>Methanosarcinales</taxon>
        <taxon>Methanosarcinaceae</taxon>
        <taxon>Methanolobus</taxon>
    </lineage>
</organism>
<name>A0AA51YGH2_9EURY</name>
<proteinExistence type="predicted"/>
<accession>A0AA51YGH2</accession>
<reference evidence="1" key="1">
    <citation type="submission" date="2023-08" db="EMBL/GenBank/DDBJ databases">
        <title>Methanolobus mangrovi sp. nov. and Methanolobus sediminis sp. nov, two novel methylotrophic methanogens isolated from mangrove sediments in China.</title>
        <authorList>
            <person name="Zhou J."/>
        </authorList>
    </citation>
    <scope>NUCLEOTIDE SEQUENCE</scope>
    <source>
        <strain evidence="1">FTZ2</strain>
    </source>
</reference>
<dbReference type="GeneID" id="84230801"/>
<evidence type="ECO:0000313" key="1">
    <source>
        <dbReference type="EMBL" id="WMW22007.1"/>
    </source>
</evidence>
<dbReference type="AlphaFoldDB" id="A0AA51YGH2"/>
<dbReference type="Proteomes" id="UP001183006">
    <property type="component" value="Chromosome"/>
</dbReference>
<sequence>MKKGELVQYLVGKRKNIDFSKPAFSVERQDPYVIMQRILSISYSDRNKMRFSKDVLHYMEKNAGADKLFTLNDHVRERMR</sequence>
<protein>
    <submittedName>
        <fullName evidence="1">Uncharacterized protein</fullName>
    </submittedName>
</protein>
<dbReference type="KEGG" id="mmav:RE476_11630"/>